<evidence type="ECO:0000313" key="2">
    <source>
        <dbReference type="EMBL" id="KAI9632027.1"/>
    </source>
</evidence>
<protein>
    <submittedName>
        <fullName evidence="2">Uncharacterized protein</fullName>
    </submittedName>
</protein>
<comment type="caution">
    <text evidence="2">The sequence shown here is derived from an EMBL/GenBank/DDBJ whole genome shotgun (WGS) entry which is preliminary data.</text>
</comment>
<dbReference type="Proteomes" id="UP001164286">
    <property type="component" value="Unassembled WGS sequence"/>
</dbReference>
<keyword evidence="3" id="KW-1185">Reference proteome</keyword>
<evidence type="ECO:0000256" key="1">
    <source>
        <dbReference type="SAM" id="MobiDB-lite"/>
    </source>
</evidence>
<dbReference type="RefSeq" id="XP_052941804.1">
    <property type="nucleotide sequence ID" value="XM_053088185.1"/>
</dbReference>
<proteinExistence type="predicted"/>
<reference evidence="2" key="1">
    <citation type="journal article" date="2022" name="G3 (Bethesda)">
        <title>High quality genome of the basidiomycete yeast Dioszegia hungarica PDD-24b-2 isolated from cloud water.</title>
        <authorList>
            <person name="Jarrige D."/>
            <person name="Haridas S."/>
            <person name="Bleykasten-Grosshans C."/>
            <person name="Joly M."/>
            <person name="Nadalig T."/>
            <person name="Sancelme M."/>
            <person name="Vuilleumier S."/>
            <person name="Grigoriev I.V."/>
            <person name="Amato P."/>
            <person name="Bringel F."/>
        </authorList>
    </citation>
    <scope>NUCLEOTIDE SEQUENCE</scope>
    <source>
        <strain evidence="2">PDD-24b-2</strain>
    </source>
</reference>
<dbReference type="AlphaFoldDB" id="A0AA38GZW6"/>
<gene>
    <name evidence="2" type="ORF">MKK02DRAFT_30984</name>
</gene>
<feature type="compositionally biased region" description="Basic and acidic residues" evidence="1">
    <location>
        <begin position="559"/>
        <end position="568"/>
    </location>
</feature>
<evidence type="ECO:0000313" key="3">
    <source>
        <dbReference type="Proteomes" id="UP001164286"/>
    </source>
</evidence>
<organism evidence="2 3">
    <name type="scientific">Dioszegia hungarica</name>
    <dbReference type="NCBI Taxonomy" id="4972"/>
    <lineage>
        <taxon>Eukaryota</taxon>
        <taxon>Fungi</taxon>
        <taxon>Dikarya</taxon>
        <taxon>Basidiomycota</taxon>
        <taxon>Agaricomycotina</taxon>
        <taxon>Tremellomycetes</taxon>
        <taxon>Tremellales</taxon>
        <taxon>Bulleribasidiaceae</taxon>
        <taxon>Dioszegia</taxon>
    </lineage>
</organism>
<dbReference type="GeneID" id="77727390"/>
<name>A0AA38GZW6_9TREE</name>
<dbReference type="EMBL" id="JAKWFO010000016">
    <property type="protein sequence ID" value="KAI9632027.1"/>
    <property type="molecule type" value="Genomic_DNA"/>
</dbReference>
<accession>A0AA38GZW6</accession>
<sequence>MVLPSSGSIRLISTRPLYAASKTRAGNRPSRPHPKQTVTPPAIRVKHEYITDISLKGTTTTCAGILNPHHGGSVQDAYNTTFNHLNTPIRLGRSTISPPPANTVISEMYAQYIGLSLWQDRFAGGEVTCLCDNITAVEILKARGRGPVPTSALPGRASQRAIGWKIAGHMAKMAKEKDIKLVYAVIPRSKNRISHDLSRYSTEEDMAKLDPVMREQVRASAKRMKRLGTVGLASQSLLSRLFREPLARQIALHGHAPSASRLCVSAHTRALPAGKSLPITVTRGLRRIALSLIYTTITSGPSHQPPTTRLWLIRPSTLIGAPHPHHSSMKLLSGLPGAGGHAEAQAERPRLTLYTDYSATGYGAVLHPSPDRQSALNAMAIARRSPNMPHVLGVKRPARNHCVHQELCAILLATVRFKAQIRRTHVSFQTDSTGAAVIMARTLRRDSSSEAEKAAEAMMPGVKSAGLAGASPMPSQQMPAGQKGAWEARWQIAMRREKAQNDIEMEVGWLPRGKNKLADRLSRASEEQYKKLLPKKIQALLVSRGANDTAQKGKAPAKGKKDQSRAVK</sequence>
<feature type="region of interest" description="Disordered" evidence="1">
    <location>
        <begin position="543"/>
        <end position="568"/>
    </location>
</feature>